<dbReference type="InterPro" id="IPR050329">
    <property type="entry name" value="GLI_C2H2-zinc-finger"/>
</dbReference>
<feature type="region of interest" description="Disordered" evidence="6">
    <location>
        <begin position="610"/>
        <end position="661"/>
    </location>
</feature>
<evidence type="ECO:0000256" key="5">
    <source>
        <dbReference type="PROSITE-ProRule" id="PRU00042"/>
    </source>
</evidence>
<dbReference type="PROSITE" id="PS00028">
    <property type="entry name" value="ZINC_FINGER_C2H2_1"/>
    <property type="match status" value="2"/>
</dbReference>
<organism evidence="8 9">
    <name type="scientific">Cladorrhinum samala</name>
    <dbReference type="NCBI Taxonomy" id="585594"/>
    <lineage>
        <taxon>Eukaryota</taxon>
        <taxon>Fungi</taxon>
        <taxon>Dikarya</taxon>
        <taxon>Ascomycota</taxon>
        <taxon>Pezizomycotina</taxon>
        <taxon>Sordariomycetes</taxon>
        <taxon>Sordariomycetidae</taxon>
        <taxon>Sordariales</taxon>
        <taxon>Podosporaceae</taxon>
        <taxon>Cladorrhinum</taxon>
    </lineage>
</organism>
<keyword evidence="2" id="KW-0677">Repeat</keyword>
<feature type="compositionally biased region" description="Basic and acidic residues" evidence="6">
    <location>
        <begin position="617"/>
        <end position="638"/>
    </location>
</feature>
<dbReference type="GO" id="GO:0005634">
    <property type="term" value="C:nucleus"/>
    <property type="evidence" value="ECO:0007669"/>
    <property type="project" value="UniProtKB-ARBA"/>
</dbReference>
<feature type="compositionally biased region" description="Acidic residues" evidence="6">
    <location>
        <begin position="512"/>
        <end position="524"/>
    </location>
</feature>
<dbReference type="Pfam" id="PF00096">
    <property type="entry name" value="zf-C2H2"/>
    <property type="match status" value="1"/>
</dbReference>
<dbReference type="GO" id="GO:0000978">
    <property type="term" value="F:RNA polymerase II cis-regulatory region sequence-specific DNA binding"/>
    <property type="evidence" value="ECO:0007669"/>
    <property type="project" value="TreeGrafter"/>
</dbReference>
<dbReference type="SMART" id="SM00355">
    <property type="entry name" value="ZnF_C2H2"/>
    <property type="match status" value="6"/>
</dbReference>
<dbReference type="SUPFAM" id="SSF57667">
    <property type="entry name" value="beta-beta-alpha zinc fingers"/>
    <property type="match status" value="1"/>
</dbReference>
<evidence type="ECO:0000256" key="3">
    <source>
        <dbReference type="ARBA" id="ARBA00022771"/>
    </source>
</evidence>
<dbReference type="PROSITE" id="PS50157">
    <property type="entry name" value="ZINC_FINGER_C2H2_2"/>
    <property type="match status" value="2"/>
</dbReference>
<reference evidence="8" key="2">
    <citation type="submission" date="2023-06" db="EMBL/GenBank/DDBJ databases">
        <authorList>
            <consortium name="Lawrence Berkeley National Laboratory"/>
            <person name="Mondo S.J."/>
            <person name="Hensen N."/>
            <person name="Bonometti L."/>
            <person name="Westerberg I."/>
            <person name="Brannstrom I.O."/>
            <person name="Guillou S."/>
            <person name="Cros-Aarteil S."/>
            <person name="Calhoun S."/>
            <person name="Haridas S."/>
            <person name="Kuo A."/>
            <person name="Pangilinan J."/>
            <person name="Riley R."/>
            <person name="Labutti K."/>
            <person name="Andreopoulos B."/>
            <person name="Lipzen A."/>
            <person name="Chen C."/>
            <person name="Yanf M."/>
            <person name="Daum C."/>
            <person name="Ng V."/>
            <person name="Clum A."/>
            <person name="Steindorff A."/>
            <person name="Ohm R."/>
            <person name="Martin F."/>
            <person name="Silar P."/>
            <person name="Natvig D."/>
            <person name="Lalanne C."/>
            <person name="Gautier V."/>
            <person name="Ament-Velasquez S.L."/>
            <person name="Kruys A."/>
            <person name="Hutchinson M.I."/>
            <person name="Powell A.J."/>
            <person name="Barry K."/>
            <person name="Miller A.N."/>
            <person name="Grigoriev I.V."/>
            <person name="Debuchy R."/>
            <person name="Gladieux P."/>
            <person name="Thoren M.H."/>
            <person name="Johannesson H."/>
        </authorList>
    </citation>
    <scope>NUCLEOTIDE SEQUENCE</scope>
    <source>
        <strain evidence="8">PSN324</strain>
    </source>
</reference>
<sequence length="922" mass="103018">MSQQRGHFSQPDPYRSFNMNDPSPHSPDLLMDSLPGKAEAAPYPFNLYTPMSSQGIGGRVSFDTPMANPGQIPSLDQFRNHRDEPWNPLQATQGSSMDLGGRGLASIYNTTSYQNFGTYRTTTFTHSESGTIGPSAPKVASDSGYGGSGTLYADQDTAETRSLIQRLDRQKLTPGSISNFPIEEGSPKRPASSHRGGSTSSHARIPCPDTSCVFVAKTNSELKKHIARHEKPYKCDISGCNRKTEGFSTSNDLDRHKRCVHEIYSSDKTVYRCIHDSCKDKHKNWPRQDNFRQHLKRIHRIDDAGDLRDYVYRAASADDVRSNAMSEYAPSETTSRSNADPRLPWAGMGQGFNGSQSSPGGAAGTARMAHAATLPSYSPQSPFIGQGDYSAFGDHSDYQSQNQSHLDSSQISETLAGLEYHPETQPLPRDAPMDSQTYIEPNILSHTGLNFSMDERSSMQTNPRIPVIQLEDESPIHSEEADDLMQHHKTEPETPKNPQDEMVLDEPVQSQDSEEESEAEDPPDTGDSTMSEIGQTKVLVSPPESIPADTNSFSAPDASSSTNEAKRRTRDSIDLDDKEMSVLVALRALNDKSAIDKILMKLGWYETAKVGQSSEAAKQRQQDEIKDLSHVREPKEVSLPEPSATLSVADDPSSSPSSFKGVKCEDPNCKKVFNRPCELKKHQRRHEKPYACTFNNCDKRFGSKNDWKRHENSQHSQMEIWRCVEPALILEPTLNQDECGKVYQRRESLRIHFERDHKIEDMATIEKKLNDCRHGRNFETRFWCGFCVKTIEPHGHGGPAHSERFDHIDDHFMGKNGLQKADISRWKGLESDEEMVKRKEVEPEVEVVKVVKVGGENTKKRGLMEDGGADGGEGSASGNVAKRNKRPKKEERWSCCQCKNYWTLGLTSQCMECAHNHCDNCP</sequence>
<dbReference type="EMBL" id="MU864953">
    <property type="protein sequence ID" value="KAK4463978.1"/>
    <property type="molecule type" value="Genomic_DNA"/>
</dbReference>
<keyword evidence="9" id="KW-1185">Reference proteome</keyword>
<feature type="region of interest" description="Disordered" evidence="6">
    <location>
        <begin position="321"/>
        <end position="367"/>
    </location>
</feature>
<feature type="compositionally biased region" description="Basic and acidic residues" evidence="6">
    <location>
        <begin position="484"/>
        <end position="494"/>
    </location>
</feature>
<feature type="region of interest" description="Disordered" evidence="6">
    <location>
        <begin position="1"/>
        <end position="35"/>
    </location>
</feature>
<feature type="compositionally biased region" description="Polar residues" evidence="6">
    <location>
        <begin position="548"/>
        <end position="563"/>
    </location>
</feature>
<dbReference type="Proteomes" id="UP001321749">
    <property type="component" value="Unassembled WGS sequence"/>
</dbReference>
<feature type="region of interest" description="Disordered" evidence="6">
    <location>
        <begin position="168"/>
        <end position="203"/>
    </location>
</feature>
<feature type="compositionally biased region" description="Polar residues" evidence="6">
    <location>
        <begin position="398"/>
        <end position="410"/>
    </location>
</feature>
<comment type="caution">
    <text evidence="8">The sequence shown here is derived from an EMBL/GenBank/DDBJ whole genome shotgun (WGS) entry which is preliminary data.</text>
</comment>
<dbReference type="GO" id="GO:0008270">
    <property type="term" value="F:zinc ion binding"/>
    <property type="evidence" value="ECO:0007669"/>
    <property type="project" value="UniProtKB-KW"/>
</dbReference>
<evidence type="ECO:0000313" key="8">
    <source>
        <dbReference type="EMBL" id="KAK4463978.1"/>
    </source>
</evidence>
<evidence type="ECO:0000313" key="9">
    <source>
        <dbReference type="Proteomes" id="UP001321749"/>
    </source>
</evidence>
<keyword evidence="1" id="KW-0479">Metal-binding</keyword>
<dbReference type="InterPro" id="IPR036236">
    <property type="entry name" value="Znf_C2H2_sf"/>
</dbReference>
<dbReference type="AlphaFoldDB" id="A0AAV9HWY9"/>
<reference evidence="8" key="1">
    <citation type="journal article" date="2023" name="Mol. Phylogenet. Evol.">
        <title>Genome-scale phylogeny and comparative genomics of the fungal order Sordariales.</title>
        <authorList>
            <person name="Hensen N."/>
            <person name="Bonometti L."/>
            <person name="Westerberg I."/>
            <person name="Brannstrom I.O."/>
            <person name="Guillou S."/>
            <person name="Cros-Aarteil S."/>
            <person name="Calhoun S."/>
            <person name="Haridas S."/>
            <person name="Kuo A."/>
            <person name="Mondo S."/>
            <person name="Pangilinan J."/>
            <person name="Riley R."/>
            <person name="LaButti K."/>
            <person name="Andreopoulos B."/>
            <person name="Lipzen A."/>
            <person name="Chen C."/>
            <person name="Yan M."/>
            <person name="Daum C."/>
            <person name="Ng V."/>
            <person name="Clum A."/>
            <person name="Steindorff A."/>
            <person name="Ohm R.A."/>
            <person name="Martin F."/>
            <person name="Silar P."/>
            <person name="Natvig D.O."/>
            <person name="Lalanne C."/>
            <person name="Gautier V."/>
            <person name="Ament-Velasquez S.L."/>
            <person name="Kruys A."/>
            <person name="Hutchinson M.I."/>
            <person name="Powell A.J."/>
            <person name="Barry K."/>
            <person name="Miller A.N."/>
            <person name="Grigoriev I.V."/>
            <person name="Debuchy R."/>
            <person name="Gladieux P."/>
            <person name="Hiltunen Thoren M."/>
            <person name="Johannesson H."/>
        </authorList>
    </citation>
    <scope>NUCLEOTIDE SEQUENCE</scope>
    <source>
        <strain evidence="8">PSN324</strain>
    </source>
</reference>
<evidence type="ECO:0000256" key="1">
    <source>
        <dbReference type="ARBA" id="ARBA00022723"/>
    </source>
</evidence>
<dbReference type="PANTHER" id="PTHR19818:SF139">
    <property type="entry name" value="PAIR-RULE PROTEIN ODD-PAIRED"/>
    <property type="match status" value="1"/>
</dbReference>
<feature type="region of interest" description="Disordered" evidence="6">
    <location>
        <begin position="859"/>
        <end position="889"/>
    </location>
</feature>
<accession>A0AAV9HWY9</accession>
<dbReference type="Gene3D" id="3.30.160.60">
    <property type="entry name" value="Classic Zinc Finger"/>
    <property type="match status" value="2"/>
</dbReference>
<feature type="region of interest" description="Disordered" evidence="6">
    <location>
        <begin position="379"/>
        <end position="410"/>
    </location>
</feature>
<dbReference type="PANTHER" id="PTHR19818">
    <property type="entry name" value="ZINC FINGER PROTEIN ZIC AND GLI"/>
    <property type="match status" value="1"/>
</dbReference>
<protein>
    <recommendedName>
        <fullName evidence="7">C2H2-type domain-containing protein</fullName>
    </recommendedName>
</protein>
<name>A0AAV9HWY9_9PEZI</name>
<feature type="region of interest" description="Disordered" evidence="6">
    <location>
        <begin position="484"/>
        <end position="572"/>
    </location>
</feature>
<keyword evidence="3 5" id="KW-0863">Zinc-finger</keyword>
<evidence type="ECO:0000259" key="7">
    <source>
        <dbReference type="PROSITE" id="PS50157"/>
    </source>
</evidence>
<feature type="domain" description="C2H2-type" evidence="7">
    <location>
        <begin position="662"/>
        <end position="691"/>
    </location>
</feature>
<dbReference type="GO" id="GO:0045944">
    <property type="term" value="P:positive regulation of transcription by RNA polymerase II"/>
    <property type="evidence" value="ECO:0007669"/>
    <property type="project" value="UniProtKB-ARBA"/>
</dbReference>
<gene>
    <name evidence="8" type="ORF">QBC42DRAFT_55743</name>
</gene>
<evidence type="ECO:0000256" key="6">
    <source>
        <dbReference type="SAM" id="MobiDB-lite"/>
    </source>
</evidence>
<dbReference type="InterPro" id="IPR013087">
    <property type="entry name" value="Znf_C2H2_type"/>
</dbReference>
<feature type="domain" description="C2H2-type" evidence="7">
    <location>
        <begin position="690"/>
        <end position="720"/>
    </location>
</feature>
<proteinExistence type="predicted"/>
<keyword evidence="4" id="KW-0862">Zinc</keyword>
<dbReference type="GO" id="GO:0000981">
    <property type="term" value="F:DNA-binding transcription factor activity, RNA polymerase II-specific"/>
    <property type="evidence" value="ECO:0007669"/>
    <property type="project" value="TreeGrafter"/>
</dbReference>
<evidence type="ECO:0000256" key="2">
    <source>
        <dbReference type="ARBA" id="ARBA00022737"/>
    </source>
</evidence>
<evidence type="ECO:0000256" key="4">
    <source>
        <dbReference type="ARBA" id="ARBA00022833"/>
    </source>
</evidence>